<dbReference type="AlphaFoldDB" id="A0A561VIL2"/>
<gene>
    <name evidence="1" type="ORF">FHX34_106157</name>
</gene>
<name>A0A561VIL2_ACTTI</name>
<comment type="caution">
    <text evidence="1">The sequence shown here is derived from an EMBL/GenBank/DDBJ whole genome shotgun (WGS) entry which is preliminary data.</text>
</comment>
<evidence type="ECO:0000313" key="1">
    <source>
        <dbReference type="EMBL" id="TWG11427.1"/>
    </source>
</evidence>
<protein>
    <submittedName>
        <fullName evidence="1">Uncharacterized protein</fullName>
    </submittedName>
</protein>
<sequence length="183" mass="20022">MNELVAELKTRARLGLNAARRGDVGLIDRARAGLGRVPSPVAEWRLRHCLTLVANEAGFDGWEQARRVLGGEAVTGDDMGAFWHAPRCAGLLSHWFTGYAEASAFLAGADGRVLLPYRRQFVVADDNYLEAVGVPGDAEPWRRAGRDLVAAYGTPGWLALARHRLHATRSADVPGRRTQMIRP</sequence>
<reference evidence="1 2" key="1">
    <citation type="submission" date="2019-06" db="EMBL/GenBank/DDBJ databases">
        <title>Sequencing the genomes of 1000 actinobacteria strains.</title>
        <authorList>
            <person name="Klenk H.-P."/>
        </authorList>
    </citation>
    <scope>NUCLEOTIDE SEQUENCE [LARGE SCALE GENOMIC DNA]</scope>
    <source>
        <strain evidence="1 2">DSM 43866</strain>
    </source>
</reference>
<dbReference type="EMBL" id="VIWY01000006">
    <property type="protein sequence ID" value="TWG11427.1"/>
    <property type="molecule type" value="Genomic_DNA"/>
</dbReference>
<dbReference type="Proteomes" id="UP000320239">
    <property type="component" value="Unassembled WGS sequence"/>
</dbReference>
<keyword evidence="2" id="KW-1185">Reference proteome</keyword>
<dbReference type="RefSeq" id="WP_122978191.1">
    <property type="nucleotide sequence ID" value="NZ_BOMX01000134.1"/>
</dbReference>
<dbReference type="OrthoDB" id="8480925at2"/>
<accession>A0A561VIL2</accession>
<proteinExistence type="predicted"/>
<evidence type="ECO:0000313" key="2">
    <source>
        <dbReference type="Proteomes" id="UP000320239"/>
    </source>
</evidence>
<organism evidence="1 2">
    <name type="scientific">Actinoplanes teichomyceticus</name>
    <dbReference type="NCBI Taxonomy" id="1867"/>
    <lineage>
        <taxon>Bacteria</taxon>
        <taxon>Bacillati</taxon>
        <taxon>Actinomycetota</taxon>
        <taxon>Actinomycetes</taxon>
        <taxon>Micromonosporales</taxon>
        <taxon>Micromonosporaceae</taxon>
        <taxon>Actinoplanes</taxon>
    </lineage>
</organism>